<dbReference type="RefSeq" id="WP_113675521.1">
    <property type="nucleotide sequence ID" value="NZ_CP058561.1"/>
</dbReference>
<dbReference type="OrthoDB" id="307768at2"/>
<dbReference type="InterPro" id="IPR007359">
    <property type="entry name" value="SigmaE_reg_RseC_MucC"/>
</dbReference>
<proteinExistence type="predicted"/>
<evidence type="ECO:0000313" key="3">
    <source>
        <dbReference type="Proteomes" id="UP000677305"/>
    </source>
</evidence>
<gene>
    <name evidence="2" type="ORF">HYG85_20710</name>
</gene>
<accession>A0A8J8ME29</accession>
<keyword evidence="3" id="KW-1185">Reference proteome</keyword>
<dbReference type="PIRSF" id="PIRSF004923">
    <property type="entry name" value="RseC"/>
    <property type="match status" value="1"/>
</dbReference>
<dbReference type="KEGG" id="vgu:HYG85_20710"/>
<evidence type="ECO:0000256" key="1">
    <source>
        <dbReference type="SAM" id="Phobius"/>
    </source>
</evidence>
<feature type="transmembrane region" description="Helical" evidence="1">
    <location>
        <begin position="101"/>
        <end position="118"/>
    </location>
</feature>
<keyword evidence="1" id="KW-0812">Transmembrane</keyword>
<dbReference type="EMBL" id="CP058561">
    <property type="protein sequence ID" value="QUH31212.1"/>
    <property type="molecule type" value="Genomic_DNA"/>
</dbReference>
<keyword evidence="1" id="KW-1133">Transmembrane helix</keyword>
<dbReference type="Pfam" id="PF04246">
    <property type="entry name" value="RseC_MucC"/>
    <property type="match status" value="1"/>
</dbReference>
<reference evidence="2 3" key="1">
    <citation type="submission" date="2020-07" db="EMBL/GenBank/DDBJ databases">
        <title>Vallitalea guaymasensis genome.</title>
        <authorList>
            <person name="Postec A."/>
        </authorList>
    </citation>
    <scope>NUCLEOTIDE SEQUENCE [LARGE SCALE GENOMIC DNA]</scope>
    <source>
        <strain evidence="2 3">Ra1766G1</strain>
    </source>
</reference>
<dbReference type="Proteomes" id="UP000677305">
    <property type="component" value="Chromosome"/>
</dbReference>
<sequence length="143" mass="16121">MAETGIVIKETGKYVTVKLERREACAKCRACTAGFETKDMIIEAENICNAKEGDEVEISLEQSNFLKAVLIMYTVPLMFLFVGLGVGYLISYAFQLQNVEIIAVICGFALLAISYLIIRSNEDKWRDKKFRPIANNIVRSKEI</sequence>
<evidence type="ECO:0000313" key="2">
    <source>
        <dbReference type="EMBL" id="QUH31212.1"/>
    </source>
</evidence>
<name>A0A8J8ME29_9FIRM</name>
<organism evidence="2 3">
    <name type="scientific">Vallitalea guaymasensis</name>
    <dbReference type="NCBI Taxonomy" id="1185412"/>
    <lineage>
        <taxon>Bacteria</taxon>
        <taxon>Bacillati</taxon>
        <taxon>Bacillota</taxon>
        <taxon>Clostridia</taxon>
        <taxon>Lachnospirales</taxon>
        <taxon>Vallitaleaceae</taxon>
        <taxon>Vallitalea</taxon>
    </lineage>
</organism>
<dbReference type="InterPro" id="IPR026268">
    <property type="entry name" value="RseC"/>
</dbReference>
<dbReference type="PANTHER" id="PTHR35867:SF1">
    <property type="entry name" value="PROTEIN RSEC"/>
    <property type="match status" value="1"/>
</dbReference>
<feature type="transmembrane region" description="Helical" evidence="1">
    <location>
        <begin position="70"/>
        <end position="95"/>
    </location>
</feature>
<dbReference type="AlphaFoldDB" id="A0A8J8ME29"/>
<dbReference type="PANTHER" id="PTHR35867">
    <property type="entry name" value="PROTEIN RSEC"/>
    <property type="match status" value="1"/>
</dbReference>
<keyword evidence="1" id="KW-0472">Membrane</keyword>
<protein>
    <submittedName>
        <fullName evidence="2">SoxR reducing system RseC family protein</fullName>
    </submittedName>
</protein>